<dbReference type="InParanoid" id="E2A2T2"/>
<accession>E2A2T2</accession>
<evidence type="ECO:0000313" key="2">
    <source>
        <dbReference type="Proteomes" id="UP000000311"/>
    </source>
</evidence>
<keyword evidence="2" id="KW-1185">Reference proteome</keyword>
<gene>
    <name evidence="1" type="ORF">EAG_07288</name>
</gene>
<name>E2A2T2_CAMFO</name>
<sequence>MSAAGISVPVVYRVALCNGRTQRHSGGYIRQATPEDLLFNFDVSHSTKLPAEAKGNAINGFDETHRHLPR</sequence>
<proteinExistence type="predicted"/>
<evidence type="ECO:0000313" key="1">
    <source>
        <dbReference type="EMBL" id="EFN72267.1"/>
    </source>
</evidence>
<dbReference type="AlphaFoldDB" id="E2A2T2"/>
<dbReference type="EMBL" id="GL436211">
    <property type="protein sequence ID" value="EFN72267.1"/>
    <property type="molecule type" value="Genomic_DNA"/>
</dbReference>
<reference evidence="1 2" key="1">
    <citation type="journal article" date="2010" name="Science">
        <title>Genomic comparison of the ants Camponotus floridanus and Harpegnathos saltator.</title>
        <authorList>
            <person name="Bonasio R."/>
            <person name="Zhang G."/>
            <person name="Ye C."/>
            <person name="Mutti N.S."/>
            <person name="Fang X."/>
            <person name="Qin N."/>
            <person name="Donahue G."/>
            <person name="Yang P."/>
            <person name="Li Q."/>
            <person name="Li C."/>
            <person name="Zhang P."/>
            <person name="Huang Z."/>
            <person name="Berger S.L."/>
            <person name="Reinberg D."/>
            <person name="Wang J."/>
            <person name="Liebig J."/>
        </authorList>
    </citation>
    <scope>NUCLEOTIDE SEQUENCE [LARGE SCALE GENOMIC DNA]</scope>
    <source>
        <strain evidence="2">C129</strain>
    </source>
</reference>
<dbReference type="Proteomes" id="UP000000311">
    <property type="component" value="Unassembled WGS sequence"/>
</dbReference>
<protein>
    <submittedName>
        <fullName evidence="1">Uncharacterized protein</fullName>
    </submittedName>
</protein>
<organism evidence="2">
    <name type="scientific">Camponotus floridanus</name>
    <name type="common">Florida carpenter ant</name>
    <dbReference type="NCBI Taxonomy" id="104421"/>
    <lineage>
        <taxon>Eukaryota</taxon>
        <taxon>Metazoa</taxon>
        <taxon>Ecdysozoa</taxon>
        <taxon>Arthropoda</taxon>
        <taxon>Hexapoda</taxon>
        <taxon>Insecta</taxon>
        <taxon>Pterygota</taxon>
        <taxon>Neoptera</taxon>
        <taxon>Endopterygota</taxon>
        <taxon>Hymenoptera</taxon>
        <taxon>Apocrita</taxon>
        <taxon>Aculeata</taxon>
        <taxon>Formicoidea</taxon>
        <taxon>Formicidae</taxon>
        <taxon>Formicinae</taxon>
        <taxon>Camponotus</taxon>
    </lineage>
</organism>